<accession>A0AAV7UND9</accession>
<keyword evidence="3" id="KW-1185">Reference proteome</keyword>
<keyword evidence="1" id="KW-0175">Coiled coil</keyword>
<evidence type="ECO:0000313" key="2">
    <source>
        <dbReference type="EMBL" id="KAJ1189263.1"/>
    </source>
</evidence>
<dbReference type="AlphaFoldDB" id="A0AAV7UND9"/>
<evidence type="ECO:0000256" key="1">
    <source>
        <dbReference type="SAM" id="Coils"/>
    </source>
</evidence>
<name>A0AAV7UND9_PLEWA</name>
<proteinExistence type="predicted"/>
<sequence>MRRSQSHNIVSRLRCERLDPVIAGIVLQTCNTTRWDAPNQTGPGCRVQSLGSSVDLLAHHQLESCMKGQMAAVKREYFGRPWQEKNIKHQTREETDEEWDNLNQELLEILKKELQLKAHSSDSSLKEQLSTFSSEKERLLKKIEELETRTGKTTFNEAASFEQ</sequence>
<comment type="caution">
    <text evidence="2">The sequence shown here is derived from an EMBL/GenBank/DDBJ whole genome shotgun (WGS) entry which is preliminary data.</text>
</comment>
<feature type="coiled-coil region" evidence="1">
    <location>
        <begin position="92"/>
        <end position="149"/>
    </location>
</feature>
<protein>
    <submittedName>
        <fullName evidence="2">Uncharacterized protein</fullName>
    </submittedName>
</protein>
<dbReference type="Proteomes" id="UP001066276">
    <property type="component" value="Chromosome 3_1"/>
</dbReference>
<dbReference type="EMBL" id="JANPWB010000005">
    <property type="protein sequence ID" value="KAJ1189263.1"/>
    <property type="molecule type" value="Genomic_DNA"/>
</dbReference>
<gene>
    <name evidence="2" type="ORF">NDU88_006013</name>
</gene>
<reference evidence="2" key="1">
    <citation type="journal article" date="2022" name="bioRxiv">
        <title>Sequencing and chromosome-scale assembly of the giantPleurodeles waltlgenome.</title>
        <authorList>
            <person name="Brown T."/>
            <person name="Elewa A."/>
            <person name="Iarovenko S."/>
            <person name="Subramanian E."/>
            <person name="Araus A.J."/>
            <person name="Petzold A."/>
            <person name="Susuki M."/>
            <person name="Suzuki K.-i.T."/>
            <person name="Hayashi T."/>
            <person name="Toyoda A."/>
            <person name="Oliveira C."/>
            <person name="Osipova E."/>
            <person name="Leigh N.D."/>
            <person name="Simon A."/>
            <person name="Yun M.H."/>
        </authorList>
    </citation>
    <scope>NUCLEOTIDE SEQUENCE</scope>
    <source>
        <strain evidence="2">20211129_DDA</strain>
        <tissue evidence="2">Liver</tissue>
    </source>
</reference>
<evidence type="ECO:0000313" key="3">
    <source>
        <dbReference type="Proteomes" id="UP001066276"/>
    </source>
</evidence>
<organism evidence="2 3">
    <name type="scientific">Pleurodeles waltl</name>
    <name type="common">Iberian ribbed newt</name>
    <dbReference type="NCBI Taxonomy" id="8319"/>
    <lineage>
        <taxon>Eukaryota</taxon>
        <taxon>Metazoa</taxon>
        <taxon>Chordata</taxon>
        <taxon>Craniata</taxon>
        <taxon>Vertebrata</taxon>
        <taxon>Euteleostomi</taxon>
        <taxon>Amphibia</taxon>
        <taxon>Batrachia</taxon>
        <taxon>Caudata</taxon>
        <taxon>Salamandroidea</taxon>
        <taxon>Salamandridae</taxon>
        <taxon>Pleurodelinae</taxon>
        <taxon>Pleurodeles</taxon>
    </lineage>
</organism>